<comment type="caution">
    <text evidence="3">The sequence shown here is derived from an EMBL/GenBank/DDBJ whole genome shotgun (WGS) entry which is preliminary data.</text>
</comment>
<sequence>MSKHKHRRTQSNSEVDLKNALCQQDDKKHFIEIFNHTSHIQPQIPEKEIIIEKLDDDYVMQHLKENCGLTFGNVKKKQNIGTYQSNNLFLIPEQNDLLSSVEQTQESAKKLTSGIKLNINTQKRQTCSVEQKNNNDDQKENLKNEHNRQNSTLISQIQAQLRDVTHLMNSDKLDQFNKMSFTKELQKKTTTVSPVQIQFAHQNTLQPSLNNINSQQQQSQSQHQQKINQVNKNILYLQNPNIQQQQSLLIHQNSQKNVIKHTITPDRKRTPSMAINKPSGIDAPFQKSDKSITNNESDKIKNNLSVSIFNNLFSQNKKISITQIANKQDIQNDSLKKFETSIKKIQKELITLKQRQDQQEDINKNISLQFQQFIHDNKKQKEQSHLSFTKLEQLEMIIRRNEETLMYLKQTFGTNKRIDSNTHQTASTELSDQHRRFTDLKSLNRYI</sequence>
<dbReference type="Proteomes" id="UP000692954">
    <property type="component" value="Unassembled WGS sequence"/>
</dbReference>
<keyword evidence="4" id="KW-1185">Reference proteome</keyword>
<feature type="region of interest" description="Disordered" evidence="2">
    <location>
        <begin position="267"/>
        <end position="296"/>
    </location>
</feature>
<keyword evidence="1" id="KW-0175">Coiled coil</keyword>
<protein>
    <submittedName>
        <fullName evidence="3">Uncharacterized protein</fullName>
    </submittedName>
</protein>
<evidence type="ECO:0000313" key="4">
    <source>
        <dbReference type="Proteomes" id="UP000692954"/>
    </source>
</evidence>
<evidence type="ECO:0000256" key="1">
    <source>
        <dbReference type="SAM" id="Coils"/>
    </source>
</evidence>
<organism evidence="3 4">
    <name type="scientific">Paramecium sonneborni</name>
    <dbReference type="NCBI Taxonomy" id="65129"/>
    <lineage>
        <taxon>Eukaryota</taxon>
        <taxon>Sar</taxon>
        <taxon>Alveolata</taxon>
        <taxon>Ciliophora</taxon>
        <taxon>Intramacronucleata</taxon>
        <taxon>Oligohymenophorea</taxon>
        <taxon>Peniculida</taxon>
        <taxon>Parameciidae</taxon>
        <taxon>Paramecium</taxon>
    </lineage>
</organism>
<dbReference type="AlphaFoldDB" id="A0A8S1N6V3"/>
<dbReference type="EMBL" id="CAJJDN010000047">
    <property type="protein sequence ID" value="CAD8084885.1"/>
    <property type="molecule type" value="Genomic_DNA"/>
</dbReference>
<reference evidence="3" key="1">
    <citation type="submission" date="2021-01" db="EMBL/GenBank/DDBJ databases">
        <authorList>
            <consortium name="Genoscope - CEA"/>
            <person name="William W."/>
        </authorList>
    </citation>
    <scope>NUCLEOTIDE SEQUENCE</scope>
</reference>
<name>A0A8S1N6V3_9CILI</name>
<dbReference type="OrthoDB" id="9990035at2759"/>
<feature type="coiled-coil region" evidence="1">
    <location>
        <begin position="335"/>
        <end position="362"/>
    </location>
</feature>
<feature type="region of interest" description="Disordered" evidence="2">
    <location>
        <begin position="126"/>
        <end position="149"/>
    </location>
</feature>
<feature type="compositionally biased region" description="Basic and acidic residues" evidence="2">
    <location>
        <begin position="133"/>
        <end position="148"/>
    </location>
</feature>
<accession>A0A8S1N6V3</accession>
<evidence type="ECO:0000313" key="3">
    <source>
        <dbReference type="EMBL" id="CAD8084885.1"/>
    </source>
</evidence>
<gene>
    <name evidence="3" type="ORF">PSON_ATCC_30995.1.T0470231</name>
</gene>
<proteinExistence type="predicted"/>
<evidence type="ECO:0000256" key="2">
    <source>
        <dbReference type="SAM" id="MobiDB-lite"/>
    </source>
</evidence>